<gene>
    <name evidence="3" type="ordered locus">cce_4671</name>
</gene>
<sequence length="114" mass="12555">MIIMLKTFMTGLLLLGATALPMNAQQGPGCGRYDNCYPQGGEAYYGRICTNSRSGRLNVRTGPGTNYRSLTQIPNGTTVPVFDRTSGQDGTPHTWQRINYNGVQGWVRSDYICD</sequence>
<dbReference type="PROSITE" id="PS51781">
    <property type="entry name" value="SH3B"/>
    <property type="match status" value="1"/>
</dbReference>
<name>B1WW91_CROS5</name>
<dbReference type="eggNOG" id="ENOG502ZPEJ">
    <property type="taxonomic scope" value="Bacteria"/>
</dbReference>
<keyword evidence="1" id="KW-0732">Signal</keyword>
<dbReference type="Gene3D" id="2.30.30.40">
    <property type="entry name" value="SH3 Domains"/>
    <property type="match status" value="1"/>
</dbReference>
<evidence type="ECO:0000256" key="1">
    <source>
        <dbReference type="SAM" id="SignalP"/>
    </source>
</evidence>
<dbReference type="AlphaFoldDB" id="B1WW91"/>
<protein>
    <recommendedName>
        <fullName evidence="2">SH3b domain-containing protein</fullName>
    </recommendedName>
</protein>
<dbReference type="EMBL" id="CP000806">
    <property type="protein sequence ID" value="ACB54019.1"/>
    <property type="molecule type" value="Genomic_DNA"/>
</dbReference>
<evidence type="ECO:0000313" key="3">
    <source>
        <dbReference type="EMBL" id="ACB54019.1"/>
    </source>
</evidence>
<evidence type="ECO:0000313" key="4">
    <source>
        <dbReference type="Proteomes" id="UP000001203"/>
    </source>
</evidence>
<dbReference type="InterPro" id="IPR052354">
    <property type="entry name" value="Cell_Wall_Dynamics_Protein"/>
</dbReference>
<feature type="domain" description="SH3b" evidence="2">
    <location>
        <begin position="40"/>
        <end position="114"/>
    </location>
</feature>
<feature type="chain" id="PRO_5002772405" description="SH3b domain-containing protein" evidence="1">
    <location>
        <begin position="25"/>
        <end position="114"/>
    </location>
</feature>
<accession>B1WW91</accession>
<dbReference type="Proteomes" id="UP000001203">
    <property type="component" value="Chromosome circular"/>
</dbReference>
<dbReference type="HOGENOM" id="CLU_2104485_0_0_3"/>
<dbReference type="KEGG" id="cyt:cce_4671"/>
<dbReference type="SMART" id="SM00287">
    <property type="entry name" value="SH3b"/>
    <property type="match status" value="1"/>
</dbReference>
<proteinExistence type="predicted"/>
<dbReference type="InterPro" id="IPR003646">
    <property type="entry name" value="SH3-like_bac-type"/>
</dbReference>
<reference evidence="3 4" key="1">
    <citation type="journal article" date="2008" name="Proc. Natl. Acad. Sci. U.S.A.">
        <title>The genome of Cyanothece 51142, a unicellular diazotrophic cyanobacterium important in the marine nitrogen cycle.</title>
        <authorList>
            <person name="Welsh E.A."/>
            <person name="Liberton M."/>
            <person name="Stoeckel J."/>
            <person name="Loh T."/>
            <person name="Elvitigala T."/>
            <person name="Wang C."/>
            <person name="Wollam A."/>
            <person name="Fulton R.S."/>
            <person name="Clifton S.W."/>
            <person name="Jacobs J.M."/>
            <person name="Aurora R."/>
            <person name="Ghosh B.K."/>
            <person name="Sherman L.A."/>
            <person name="Smith R.D."/>
            <person name="Wilson R.K."/>
            <person name="Pakrasi H.B."/>
        </authorList>
    </citation>
    <scope>NUCLEOTIDE SEQUENCE [LARGE SCALE GENOMIC DNA]</scope>
    <source>
        <strain evidence="4">ATCC 51142 / BH68</strain>
    </source>
</reference>
<evidence type="ECO:0000259" key="2">
    <source>
        <dbReference type="PROSITE" id="PS51781"/>
    </source>
</evidence>
<dbReference type="PANTHER" id="PTHR34408">
    <property type="entry name" value="FAMILY PROTEIN, PUTATIVE-RELATED"/>
    <property type="match status" value="1"/>
</dbReference>
<feature type="signal peptide" evidence="1">
    <location>
        <begin position="1"/>
        <end position="24"/>
    </location>
</feature>
<dbReference type="STRING" id="43989.cce_4671"/>
<dbReference type="Pfam" id="PF08239">
    <property type="entry name" value="SH3_3"/>
    <property type="match status" value="1"/>
</dbReference>
<organism evidence="3 4">
    <name type="scientific">Crocosphaera subtropica (strain ATCC 51142 / BH68)</name>
    <name type="common">Cyanothece sp. (strain ATCC 51142)</name>
    <dbReference type="NCBI Taxonomy" id="43989"/>
    <lineage>
        <taxon>Bacteria</taxon>
        <taxon>Bacillati</taxon>
        <taxon>Cyanobacteriota</taxon>
        <taxon>Cyanophyceae</taxon>
        <taxon>Oscillatoriophycideae</taxon>
        <taxon>Chroococcales</taxon>
        <taxon>Aphanothecaceae</taxon>
        <taxon>Crocosphaera</taxon>
        <taxon>Crocosphaera subtropica</taxon>
    </lineage>
</organism>
<keyword evidence="4" id="KW-1185">Reference proteome</keyword>